<keyword evidence="1" id="KW-0378">Hydrolase</keyword>
<evidence type="ECO:0000313" key="2">
    <source>
        <dbReference type="Proteomes" id="UP000062160"/>
    </source>
</evidence>
<evidence type="ECO:0000313" key="1">
    <source>
        <dbReference type="EMBL" id="GAQ25270.1"/>
    </source>
</evidence>
<organism evidence="1">
    <name type="scientific">Tepidanaerobacter syntrophicus</name>
    <dbReference type="NCBI Taxonomy" id="224999"/>
    <lineage>
        <taxon>Bacteria</taxon>
        <taxon>Bacillati</taxon>
        <taxon>Bacillota</taxon>
        <taxon>Clostridia</taxon>
        <taxon>Thermosediminibacterales</taxon>
        <taxon>Tepidanaerobacteraceae</taxon>
        <taxon>Tepidanaerobacter</taxon>
    </lineage>
</organism>
<gene>
    <name evidence="1" type="ORF">TSYNT_7289</name>
</gene>
<keyword evidence="2" id="KW-1185">Reference proteome</keyword>
<name>A0A0U9HFH7_9FIRM</name>
<dbReference type="EMBL" id="DF977001">
    <property type="protein sequence ID" value="GAQ25270.1"/>
    <property type="molecule type" value="Genomic_DNA"/>
</dbReference>
<dbReference type="Proteomes" id="UP000062160">
    <property type="component" value="Unassembled WGS sequence"/>
</dbReference>
<dbReference type="Gene3D" id="3.20.20.140">
    <property type="entry name" value="Metal-dependent hydrolases"/>
    <property type="match status" value="1"/>
</dbReference>
<dbReference type="AlphaFoldDB" id="A0A0U9HFH7"/>
<dbReference type="GO" id="GO:0016787">
    <property type="term" value="F:hydrolase activity"/>
    <property type="evidence" value="ECO:0007669"/>
    <property type="project" value="UniProtKB-KW"/>
</dbReference>
<sequence>MVTGCIWPLLEENRCIKNRKSSMAMITETVKAGTATMCDYDNPMKKIIKNHIKIGTHTCVAQEINILPLNAFKIPLPIGELYPLDVSIENSRLEESKKLIEEYNNSYNGRITCMLGPEAPDRVTKGVLSEVNELSKKFSLNIHMHVACGTR</sequence>
<dbReference type="SUPFAM" id="SSF51556">
    <property type="entry name" value="Metallo-dependent hydrolases"/>
    <property type="match status" value="1"/>
</dbReference>
<protein>
    <submittedName>
        <fullName evidence="1">Amidohydrolase family protein</fullName>
    </submittedName>
</protein>
<reference evidence="1" key="1">
    <citation type="journal article" date="2016" name="Genome Announc.">
        <title>Draft Genome Sequence of the Syntrophic Lactate-Degrading Bacterium Tepidanaerobacter syntrophicus JLT.</title>
        <authorList>
            <person name="Matsuura N."/>
            <person name="Ohashi A."/>
            <person name="Tourlousse D.M."/>
            <person name="Sekiguchi Y."/>
        </authorList>
    </citation>
    <scope>NUCLEOTIDE SEQUENCE [LARGE SCALE GENOMIC DNA]</scope>
    <source>
        <strain evidence="1">JL</strain>
    </source>
</reference>
<proteinExistence type="predicted"/>
<accession>A0A0U9HFH7</accession>
<dbReference type="InterPro" id="IPR032466">
    <property type="entry name" value="Metal_Hydrolase"/>
</dbReference>
<dbReference type="STRING" id="224999.GCA_001485475_01285"/>